<dbReference type="RefSeq" id="YP_009665673.1">
    <property type="nucleotide sequence ID" value="NC_043253.1"/>
</dbReference>
<evidence type="ECO:0000313" key="1">
    <source>
        <dbReference type="EMBL" id="AAR26967.1"/>
    </source>
</evidence>
<reference evidence="1" key="1">
    <citation type="journal article" date="2003" name="J. Mol. Evol.">
        <title>Comparisons of two large phaeoviral genomes and evolutionary implications.</title>
        <authorList>
            <person name="Delaroque N."/>
            <person name="Boland W."/>
            <person name="Muller D.G."/>
            <person name="Knippers R."/>
        </authorList>
    </citation>
    <scope>NUCLEOTIDE SEQUENCE</scope>
    <source>
        <strain evidence="1">FirrV-1</strain>
    </source>
</reference>
<protein>
    <submittedName>
        <fullName evidence="1">FirrV-1-I2</fullName>
    </submittedName>
</protein>
<dbReference type="EMBL" id="AY225141">
    <property type="protein sequence ID" value="AAR26967.1"/>
    <property type="molecule type" value="Genomic_DNA"/>
</dbReference>
<name>Q6XLU4_9PHYC</name>
<proteinExistence type="predicted"/>
<sequence>MHDARFLDDAFRGTRISGPWRVSVWKKKDCNQNIWVFSEEHENRGACGLEVKHTDLTNLVSHIVKNTEGVHVFLEHFVHAVDVTRTCSSDESSTLTRLRNCLGIDQQQQQQRDSENRIHFIDPRTDLVAILPDGTVYQAVLHYAKHLRRQHKQPELKLLLYETFVHPLLSIVNPDGTLQGRLNVIMQKYMENMTPSQHRFLCSKWHNDVILNVLYVYRVYDELSSDSIGIVPLLEAYTDMVNKFTDLWLLANFFKADNDSMTGAIVYAGSKHSLHFEKYLAEMQYDLLDHNSNQDLSACLTIPNSGTFG</sequence>
<dbReference type="GeneID" id="41332269"/>
<organism evidence="1">
    <name type="scientific">Feldmannia irregularis virus a</name>
    <dbReference type="NCBI Taxonomy" id="231992"/>
    <lineage>
        <taxon>Viruses</taxon>
        <taxon>Varidnaviria</taxon>
        <taxon>Bamfordvirae</taxon>
        <taxon>Nucleocytoviricota</taxon>
        <taxon>Megaviricetes</taxon>
        <taxon>Algavirales</taxon>
        <taxon>Phycodnaviridae</taxon>
        <taxon>Phaeovirus</taxon>
        <taxon>Phaeovirus irregularis</taxon>
    </lineage>
</organism>
<accession>Q6XLU4</accession>
<reference evidence="1" key="2">
    <citation type="submission" date="2003-01" db="EMBL/GenBank/DDBJ databases">
        <title>Partial Nucleotide Sequence of the Feldmannia irregularis Virus FirrV-1 Genome: On the Evolution of Large Phaeoviral Genomes.</title>
        <authorList>
            <person name="Delaroque N."/>
            <person name="Knippers R."/>
            <person name="Mueller D.G."/>
            <person name="Boland W."/>
        </authorList>
    </citation>
    <scope>NUCLEOTIDE SEQUENCE</scope>
    <source>
        <strain evidence="1">FirrV-1</strain>
    </source>
</reference>
<dbReference type="KEGG" id="vg:41332269"/>